<feature type="transmembrane region" description="Helical" evidence="1">
    <location>
        <begin position="37"/>
        <end position="56"/>
    </location>
</feature>
<dbReference type="Proteomes" id="UP001642540">
    <property type="component" value="Unassembled WGS sequence"/>
</dbReference>
<accession>A0ABP1RK11</accession>
<keyword evidence="1" id="KW-1133">Transmembrane helix</keyword>
<keyword evidence="3" id="KW-1185">Reference proteome</keyword>
<proteinExistence type="predicted"/>
<dbReference type="EMBL" id="CAXLJM020000076">
    <property type="protein sequence ID" value="CAL8129361.1"/>
    <property type="molecule type" value="Genomic_DNA"/>
</dbReference>
<organism evidence="2 3">
    <name type="scientific">Orchesella dallaii</name>
    <dbReference type="NCBI Taxonomy" id="48710"/>
    <lineage>
        <taxon>Eukaryota</taxon>
        <taxon>Metazoa</taxon>
        <taxon>Ecdysozoa</taxon>
        <taxon>Arthropoda</taxon>
        <taxon>Hexapoda</taxon>
        <taxon>Collembola</taxon>
        <taxon>Entomobryomorpha</taxon>
        <taxon>Entomobryoidea</taxon>
        <taxon>Orchesellidae</taxon>
        <taxon>Orchesellinae</taxon>
        <taxon>Orchesella</taxon>
    </lineage>
</organism>
<evidence type="ECO:0008006" key="4">
    <source>
        <dbReference type="Google" id="ProtNLM"/>
    </source>
</evidence>
<dbReference type="SUPFAM" id="SSF81321">
    <property type="entry name" value="Family A G protein-coupled receptor-like"/>
    <property type="match status" value="1"/>
</dbReference>
<comment type="caution">
    <text evidence="2">The sequence shown here is derived from an EMBL/GenBank/DDBJ whole genome shotgun (WGS) entry which is preliminary data.</text>
</comment>
<gene>
    <name evidence="2" type="ORF">ODALV1_LOCUS23117</name>
</gene>
<name>A0ABP1RK11_9HEXA</name>
<keyword evidence="1" id="KW-0472">Membrane</keyword>
<sequence length="270" mass="31009">MENSSILLLNSSFAFLILSKRKEDEKEGRRLAEMCVYLLIFFMSLLINASVFYVVLYGKKTSRRSVSLLIAHLSVVTITWSLHGVLYTADKYEIIILRAPYLCEIWSFARNTHHAVFPLNIFGIVYERLRSFREECDGYYLIVHRAIILIWVISAVFSWPSFFAYKFEADATGEGFGTCKKFISRKRRKHALVEVEDQNGSQHQAEGESKKEEKGNCENVELALINCERRTGFGPTVAQAELELLNKQEEKVVAENHATLQDVECTETFV</sequence>
<keyword evidence="1" id="KW-0812">Transmembrane</keyword>
<feature type="transmembrane region" description="Helical" evidence="1">
    <location>
        <begin position="68"/>
        <end position="88"/>
    </location>
</feature>
<evidence type="ECO:0000313" key="3">
    <source>
        <dbReference type="Proteomes" id="UP001642540"/>
    </source>
</evidence>
<protein>
    <recommendedName>
        <fullName evidence="4">G-protein coupled receptors family 1 profile domain-containing protein</fullName>
    </recommendedName>
</protein>
<feature type="transmembrane region" description="Helical" evidence="1">
    <location>
        <begin position="138"/>
        <end position="159"/>
    </location>
</feature>
<evidence type="ECO:0000313" key="2">
    <source>
        <dbReference type="EMBL" id="CAL8129361.1"/>
    </source>
</evidence>
<dbReference type="CDD" id="cd00637">
    <property type="entry name" value="7tm_classA_rhodopsin-like"/>
    <property type="match status" value="1"/>
</dbReference>
<reference evidence="2 3" key="1">
    <citation type="submission" date="2024-08" db="EMBL/GenBank/DDBJ databases">
        <authorList>
            <person name="Cucini C."/>
            <person name="Frati F."/>
        </authorList>
    </citation>
    <scope>NUCLEOTIDE SEQUENCE [LARGE SCALE GENOMIC DNA]</scope>
</reference>
<evidence type="ECO:0000256" key="1">
    <source>
        <dbReference type="SAM" id="Phobius"/>
    </source>
</evidence>
<dbReference type="Gene3D" id="1.20.1070.10">
    <property type="entry name" value="Rhodopsin 7-helix transmembrane proteins"/>
    <property type="match status" value="1"/>
</dbReference>